<gene>
    <name evidence="3" type="ORF">SAMN06265784_11985</name>
</gene>
<keyword evidence="1" id="KW-0175">Coiled coil</keyword>
<dbReference type="PANTHER" id="PTHR42999">
    <property type="entry name" value="ANTIBIOTIC RESISTANCE PROTEIN MCBG"/>
    <property type="match status" value="1"/>
</dbReference>
<dbReference type="InterPro" id="IPR018683">
    <property type="entry name" value="DUF2169"/>
</dbReference>
<dbReference type="AlphaFoldDB" id="A0A1X7M6X7"/>
<feature type="coiled-coil region" evidence="1">
    <location>
        <begin position="363"/>
        <end position="397"/>
    </location>
</feature>
<reference evidence="4" key="1">
    <citation type="submission" date="2017-04" db="EMBL/GenBank/DDBJ databases">
        <authorList>
            <person name="Varghese N."/>
            <person name="Submissions S."/>
        </authorList>
    </citation>
    <scope>NUCLEOTIDE SEQUENCE [LARGE SCALE GENOMIC DNA]</scope>
    <source>
        <strain evidence="4">LMG 29540</strain>
    </source>
</reference>
<dbReference type="OrthoDB" id="237820at2"/>
<dbReference type="InterPro" id="IPR052949">
    <property type="entry name" value="PA_immunity-related"/>
</dbReference>
<dbReference type="Pfam" id="PF13599">
    <property type="entry name" value="Pentapeptide_4"/>
    <property type="match status" value="1"/>
</dbReference>
<evidence type="ECO:0000259" key="2">
    <source>
        <dbReference type="Pfam" id="PF09937"/>
    </source>
</evidence>
<sequence>MKTVMPQQGFHRVAYTQFGTQAWLGLSLGLGFRLSDPQVLMHSLTCGDAIARAPTSVMLAETGYPKEFAEWLVAGHSRTTACGNIVGATVDWTAQVQLGKTLKTVSCSAKTIREGSRLVAQLPVDHSCALKNEHNLIGQAVPPLRKLTAVGPVTSSRAGMGPIEMNWQDRRQWIPLRRAQLDPFGADGTHMGWPDHTNLKLFQTAWSDQWSNSNQWPAGTRYELAGFGPEGIGYVGHTPNLVAQVAIRRGKQAPFEWLPVSLQTVWLLPDVDIGVLWWHGMASINGIFSEEIETIFVAFKEPDDVLDTSTLETLAARSCVPEQDTSGLRRDSDLLPDAARGWVWELILDHAHLPRNGAEKPSRKELAERMREFEQSLDEMESDLEEMRNLQQAVSSEDWQQLGLKPVAQVSGNWQQRLRDACKSGGLADCNIEDMDFSSLSLTGLNLKAVRFKRCSFQATLFDTAMFDDVVFIDCDMSNSAFRNTKLVKSSLERCCLDQFAISQSEIVQTQFTECRGERIDIRESDLANITLDQIEFGQPVLRQSKLVHSQFLKSKLRKINIEDCVLEGIATVDSDLSQAEITNSQVLKCGFTSSILAESSWTSCNGRSIVISQESDTSRLKMRECHFKHISFSQCVATGLSVENSTFIKLSTRFFSAAASRWENCDLTSANFINAVMPRANFRRTSLKDALFLGADLRDTQFDDCNMLFAQTGWADRTEVIPRNRNLLAGACETPIRKTV</sequence>
<dbReference type="PANTHER" id="PTHR42999:SF2">
    <property type="match status" value="1"/>
</dbReference>
<accession>A0A1X7M6X7</accession>
<dbReference type="RefSeq" id="WP_085489707.1">
    <property type="nucleotide sequence ID" value="NZ_FXAT01000019.1"/>
</dbReference>
<organism evidence="3 4">
    <name type="scientific">Paraburkholderia susongensis</name>
    <dbReference type="NCBI Taxonomy" id="1515439"/>
    <lineage>
        <taxon>Bacteria</taxon>
        <taxon>Pseudomonadati</taxon>
        <taxon>Pseudomonadota</taxon>
        <taxon>Betaproteobacteria</taxon>
        <taxon>Burkholderiales</taxon>
        <taxon>Burkholderiaceae</taxon>
        <taxon>Paraburkholderia</taxon>
    </lineage>
</organism>
<dbReference type="InterPro" id="IPR001646">
    <property type="entry name" value="5peptide_repeat"/>
</dbReference>
<dbReference type="STRING" id="1515439.SAMN06265784_11985"/>
<evidence type="ECO:0000313" key="4">
    <source>
        <dbReference type="Proteomes" id="UP000193228"/>
    </source>
</evidence>
<protein>
    <submittedName>
        <fullName evidence="3">Uncharacterized protein YjbI, contains pentapeptide repeats</fullName>
    </submittedName>
</protein>
<evidence type="ECO:0000313" key="3">
    <source>
        <dbReference type="EMBL" id="SMG61139.1"/>
    </source>
</evidence>
<keyword evidence="4" id="KW-1185">Reference proteome</keyword>
<evidence type="ECO:0000256" key="1">
    <source>
        <dbReference type="SAM" id="Coils"/>
    </source>
</evidence>
<dbReference type="Proteomes" id="UP000193228">
    <property type="component" value="Unassembled WGS sequence"/>
</dbReference>
<name>A0A1X7M6X7_9BURK</name>
<dbReference type="SUPFAM" id="SSF141571">
    <property type="entry name" value="Pentapeptide repeat-like"/>
    <property type="match status" value="2"/>
</dbReference>
<proteinExistence type="predicted"/>
<feature type="domain" description="DUF2169" evidence="2">
    <location>
        <begin position="158"/>
        <end position="279"/>
    </location>
</feature>
<dbReference type="EMBL" id="FXAT01000019">
    <property type="protein sequence ID" value="SMG61139.1"/>
    <property type="molecule type" value="Genomic_DNA"/>
</dbReference>
<dbReference type="Pfam" id="PF00805">
    <property type="entry name" value="Pentapeptide"/>
    <property type="match status" value="1"/>
</dbReference>
<dbReference type="Gene3D" id="2.160.20.80">
    <property type="entry name" value="E3 ubiquitin-protein ligase SopA"/>
    <property type="match status" value="2"/>
</dbReference>
<dbReference type="Pfam" id="PF09937">
    <property type="entry name" value="DUF2169"/>
    <property type="match status" value="1"/>
</dbReference>